<sequence length="55" mass="6084">MSLVSQFTRGQHADFLRQPPLIYPMTTATKFKVHLLFFPPISTQGASSCDVGDAE</sequence>
<dbReference type="EMBL" id="KN836246">
    <property type="protein sequence ID" value="KIK32435.1"/>
    <property type="molecule type" value="Genomic_DNA"/>
</dbReference>
<keyword evidence="2" id="KW-1185">Reference proteome</keyword>
<protein>
    <submittedName>
        <fullName evidence="1">Uncharacterized protein</fullName>
    </submittedName>
</protein>
<evidence type="ECO:0000313" key="1">
    <source>
        <dbReference type="EMBL" id="KIK32435.1"/>
    </source>
</evidence>
<organism evidence="1 2">
    <name type="scientific">Suillus luteus UH-Slu-Lm8-n1</name>
    <dbReference type="NCBI Taxonomy" id="930992"/>
    <lineage>
        <taxon>Eukaryota</taxon>
        <taxon>Fungi</taxon>
        <taxon>Dikarya</taxon>
        <taxon>Basidiomycota</taxon>
        <taxon>Agaricomycotina</taxon>
        <taxon>Agaricomycetes</taxon>
        <taxon>Agaricomycetidae</taxon>
        <taxon>Boletales</taxon>
        <taxon>Suillineae</taxon>
        <taxon>Suillaceae</taxon>
        <taxon>Suillus</taxon>
    </lineage>
</organism>
<name>A0A0C9Z4T2_9AGAM</name>
<dbReference type="InParanoid" id="A0A0C9Z4T2"/>
<reference evidence="2" key="2">
    <citation type="submission" date="2015-01" db="EMBL/GenBank/DDBJ databases">
        <title>Evolutionary Origins and Diversification of the Mycorrhizal Mutualists.</title>
        <authorList>
            <consortium name="DOE Joint Genome Institute"/>
            <consortium name="Mycorrhizal Genomics Consortium"/>
            <person name="Kohler A."/>
            <person name="Kuo A."/>
            <person name="Nagy L.G."/>
            <person name="Floudas D."/>
            <person name="Copeland A."/>
            <person name="Barry K.W."/>
            <person name="Cichocki N."/>
            <person name="Veneault-Fourrey C."/>
            <person name="LaButti K."/>
            <person name="Lindquist E.A."/>
            <person name="Lipzen A."/>
            <person name="Lundell T."/>
            <person name="Morin E."/>
            <person name="Murat C."/>
            <person name="Riley R."/>
            <person name="Ohm R."/>
            <person name="Sun H."/>
            <person name="Tunlid A."/>
            <person name="Henrissat B."/>
            <person name="Grigoriev I.V."/>
            <person name="Hibbett D.S."/>
            <person name="Martin F."/>
        </authorList>
    </citation>
    <scope>NUCLEOTIDE SEQUENCE [LARGE SCALE GENOMIC DNA]</scope>
    <source>
        <strain evidence="2">UH-Slu-Lm8-n1</strain>
    </source>
</reference>
<proteinExistence type="predicted"/>
<evidence type="ECO:0000313" key="2">
    <source>
        <dbReference type="Proteomes" id="UP000054485"/>
    </source>
</evidence>
<accession>A0A0C9Z4T2</accession>
<gene>
    <name evidence="1" type="ORF">CY34DRAFT_814277</name>
</gene>
<dbReference type="HOGENOM" id="CLU_3033920_0_0_1"/>
<dbReference type="Proteomes" id="UP000054485">
    <property type="component" value="Unassembled WGS sequence"/>
</dbReference>
<dbReference type="AlphaFoldDB" id="A0A0C9Z4T2"/>
<reference evidence="1 2" key="1">
    <citation type="submission" date="2014-04" db="EMBL/GenBank/DDBJ databases">
        <authorList>
            <consortium name="DOE Joint Genome Institute"/>
            <person name="Kuo A."/>
            <person name="Ruytinx J."/>
            <person name="Rineau F."/>
            <person name="Colpaert J."/>
            <person name="Kohler A."/>
            <person name="Nagy L.G."/>
            <person name="Floudas D."/>
            <person name="Copeland A."/>
            <person name="Barry K.W."/>
            <person name="Cichocki N."/>
            <person name="Veneault-Fourrey C."/>
            <person name="LaButti K."/>
            <person name="Lindquist E.A."/>
            <person name="Lipzen A."/>
            <person name="Lundell T."/>
            <person name="Morin E."/>
            <person name="Murat C."/>
            <person name="Sun H."/>
            <person name="Tunlid A."/>
            <person name="Henrissat B."/>
            <person name="Grigoriev I.V."/>
            <person name="Hibbett D.S."/>
            <person name="Martin F."/>
            <person name="Nordberg H.P."/>
            <person name="Cantor M.N."/>
            <person name="Hua S.X."/>
        </authorList>
    </citation>
    <scope>NUCLEOTIDE SEQUENCE [LARGE SCALE GENOMIC DNA]</scope>
    <source>
        <strain evidence="1 2">UH-Slu-Lm8-n1</strain>
    </source>
</reference>